<keyword evidence="3" id="KW-1185">Reference proteome</keyword>
<evidence type="ECO:0000313" key="3">
    <source>
        <dbReference type="Proteomes" id="UP001165065"/>
    </source>
</evidence>
<comment type="caution">
    <text evidence="2">The sequence shown here is derived from an EMBL/GenBank/DDBJ whole genome shotgun (WGS) entry which is preliminary data.</text>
</comment>
<name>A0A9W7G7L3_9STRA</name>
<dbReference type="EMBL" id="BRYA01000057">
    <property type="protein sequence ID" value="GMI35607.1"/>
    <property type="molecule type" value="Genomic_DNA"/>
</dbReference>
<evidence type="ECO:0000256" key="1">
    <source>
        <dbReference type="SAM" id="MobiDB-lite"/>
    </source>
</evidence>
<gene>
    <name evidence="2" type="ORF">TrCOL_g9451</name>
</gene>
<evidence type="ECO:0000313" key="2">
    <source>
        <dbReference type="EMBL" id="GMI35607.1"/>
    </source>
</evidence>
<feature type="non-terminal residue" evidence="2">
    <location>
        <position position="1"/>
    </location>
</feature>
<sequence length="342" mass="37625">MQSIVTSISTAGVPLLPLTYLPRGGVSIETKALSGPIQFGVPPETIKDSMKLGIEVPRFYIIPAERFCREIGPSLGINLAEFEFPAYFNFFVRGKDCTLIVENESVESHIKTVFNETLFGPSRFRSSNADKYNPLDFHETYKEDLKPDFEAELAHFRGDLAIDKLLSFTHFTKLSDHPHPLGVPPSPSPSPHTPRRSLSVACVYPSPTSPRTGERIEIFKSFGSTSYTIHDVSEANVVIGRAVVEGGVKVPEHRVLDGFGESEVEKKTDTEGGDSCDGEDVKFANKQSSTKARKGVQNGRMRKGDKSVTKSLTYRPAKQFFHPPAFGVTVLGNSHGFDKEGS</sequence>
<reference evidence="3" key="1">
    <citation type="journal article" date="2023" name="Commun. Biol.">
        <title>Genome analysis of Parmales, the sister group of diatoms, reveals the evolutionary specialization of diatoms from phago-mixotrophs to photoautotrophs.</title>
        <authorList>
            <person name="Ban H."/>
            <person name="Sato S."/>
            <person name="Yoshikawa S."/>
            <person name="Yamada K."/>
            <person name="Nakamura Y."/>
            <person name="Ichinomiya M."/>
            <person name="Sato N."/>
            <person name="Blanc-Mathieu R."/>
            <person name="Endo H."/>
            <person name="Kuwata A."/>
            <person name="Ogata H."/>
        </authorList>
    </citation>
    <scope>NUCLEOTIDE SEQUENCE [LARGE SCALE GENOMIC DNA]</scope>
</reference>
<protein>
    <submittedName>
        <fullName evidence="2">Uncharacterized protein</fullName>
    </submittedName>
</protein>
<organism evidence="2 3">
    <name type="scientific">Triparma columacea</name>
    <dbReference type="NCBI Taxonomy" id="722753"/>
    <lineage>
        <taxon>Eukaryota</taxon>
        <taxon>Sar</taxon>
        <taxon>Stramenopiles</taxon>
        <taxon>Ochrophyta</taxon>
        <taxon>Bolidophyceae</taxon>
        <taxon>Parmales</taxon>
        <taxon>Triparmaceae</taxon>
        <taxon>Triparma</taxon>
    </lineage>
</organism>
<dbReference type="OrthoDB" id="421226at2759"/>
<dbReference type="AlphaFoldDB" id="A0A9W7G7L3"/>
<accession>A0A9W7G7L3</accession>
<dbReference type="Proteomes" id="UP001165065">
    <property type="component" value="Unassembled WGS sequence"/>
</dbReference>
<feature type="region of interest" description="Disordered" evidence="1">
    <location>
        <begin position="261"/>
        <end position="309"/>
    </location>
</feature>
<proteinExistence type="predicted"/>